<dbReference type="Gene3D" id="3.30.530.20">
    <property type="match status" value="1"/>
</dbReference>
<dbReference type="Pfam" id="PF08327">
    <property type="entry name" value="AHSA1"/>
    <property type="match status" value="1"/>
</dbReference>
<evidence type="ECO:0000313" key="3">
    <source>
        <dbReference type="EMBL" id="TGV02821.1"/>
    </source>
</evidence>
<evidence type="ECO:0000259" key="2">
    <source>
        <dbReference type="Pfam" id="PF08327"/>
    </source>
</evidence>
<dbReference type="InterPro" id="IPR013538">
    <property type="entry name" value="ASHA1/2-like_C"/>
</dbReference>
<sequence>MSSNIKQIDRHIKNYKKQLKVNVSSKQVFCALNEGLHSWWGKISNSEFKAGGQFTIQFENDYWWTFKIIEYTPNQELVWKCIDGEPDFNKEWIGHVLHWEIEDLNGKSLINFNQVGLTPNIDCYEVCSTTWDRFITNSLKNYLEVKK</sequence>
<feature type="domain" description="Activator of Hsp90 ATPase homologue 1/2-like C-terminal" evidence="2">
    <location>
        <begin position="24"/>
        <end position="144"/>
    </location>
</feature>
<proteinExistence type="inferred from homology"/>
<name>A0A4S1DX59_9FLAO</name>
<comment type="caution">
    <text evidence="3">The sequence shown here is derived from an EMBL/GenBank/DDBJ whole genome shotgun (WGS) entry which is preliminary data.</text>
</comment>
<dbReference type="Proteomes" id="UP000307602">
    <property type="component" value="Unassembled WGS sequence"/>
</dbReference>
<dbReference type="EMBL" id="SRSO01000010">
    <property type="protein sequence ID" value="TGV02821.1"/>
    <property type="molecule type" value="Genomic_DNA"/>
</dbReference>
<dbReference type="RefSeq" id="WP_135876831.1">
    <property type="nucleotide sequence ID" value="NZ_SRSO01000010.1"/>
</dbReference>
<evidence type="ECO:0000256" key="1">
    <source>
        <dbReference type="ARBA" id="ARBA00006817"/>
    </source>
</evidence>
<gene>
    <name evidence="3" type="ORF">EM932_08865</name>
</gene>
<comment type="similarity">
    <text evidence="1">Belongs to the AHA1 family.</text>
</comment>
<evidence type="ECO:0000313" key="4">
    <source>
        <dbReference type="Proteomes" id="UP000307602"/>
    </source>
</evidence>
<dbReference type="OrthoDB" id="287565at2"/>
<accession>A0A4S1DX59</accession>
<dbReference type="CDD" id="cd07814">
    <property type="entry name" value="SRPBCC_CalC_Aha1-like"/>
    <property type="match status" value="1"/>
</dbReference>
<keyword evidence="4" id="KW-1185">Reference proteome</keyword>
<organism evidence="3 4">
    <name type="scientific">Flavivirga rizhaonensis</name>
    <dbReference type="NCBI Taxonomy" id="2559571"/>
    <lineage>
        <taxon>Bacteria</taxon>
        <taxon>Pseudomonadati</taxon>
        <taxon>Bacteroidota</taxon>
        <taxon>Flavobacteriia</taxon>
        <taxon>Flavobacteriales</taxon>
        <taxon>Flavobacteriaceae</taxon>
        <taxon>Flavivirga</taxon>
    </lineage>
</organism>
<dbReference type="InterPro" id="IPR023393">
    <property type="entry name" value="START-like_dom_sf"/>
</dbReference>
<reference evidence="3 4" key="1">
    <citation type="submission" date="2019-04" db="EMBL/GenBank/DDBJ databases">
        <authorList>
            <person name="Liu A."/>
        </authorList>
    </citation>
    <scope>NUCLEOTIDE SEQUENCE [LARGE SCALE GENOMIC DNA]</scope>
    <source>
        <strain evidence="3 4">RZ03</strain>
    </source>
</reference>
<protein>
    <submittedName>
        <fullName evidence="3">SRPBCC domain-containing protein</fullName>
    </submittedName>
</protein>
<dbReference type="SUPFAM" id="SSF55961">
    <property type="entry name" value="Bet v1-like"/>
    <property type="match status" value="1"/>
</dbReference>
<dbReference type="AlphaFoldDB" id="A0A4S1DX59"/>